<reference evidence="7 8" key="1">
    <citation type="journal article" date="2011" name="PLoS Pathog.">
        <title>Endophytic Life Strategies Decoded by Genome and Transcriptome Analyses of the Mutualistic Root Symbiont Piriformospora indica.</title>
        <authorList>
            <person name="Zuccaro A."/>
            <person name="Lahrmann U."/>
            <person name="Guldener U."/>
            <person name="Langen G."/>
            <person name="Pfiffi S."/>
            <person name="Biedenkopf D."/>
            <person name="Wong P."/>
            <person name="Samans B."/>
            <person name="Grimm C."/>
            <person name="Basiewicz M."/>
            <person name="Murat C."/>
            <person name="Martin F."/>
            <person name="Kogel K.H."/>
        </authorList>
    </citation>
    <scope>NUCLEOTIDE SEQUENCE [LARGE SCALE GENOMIC DNA]</scope>
    <source>
        <strain evidence="7 8">DSM 11827</strain>
    </source>
</reference>
<dbReference type="InParanoid" id="G4TAZ2"/>
<evidence type="ECO:0000256" key="2">
    <source>
        <dbReference type="ARBA" id="ARBA00022692"/>
    </source>
</evidence>
<keyword evidence="3 5" id="KW-1133">Transmembrane helix</keyword>
<dbReference type="SUPFAM" id="SSF52091">
    <property type="entry name" value="SpoIIaa-like"/>
    <property type="match status" value="1"/>
</dbReference>
<feature type="transmembrane region" description="Helical" evidence="5">
    <location>
        <begin position="219"/>
        <end position="246"/>
    </location>
</feature>
<evidence type="ECO:0000256" key="4">
    <source>
        <dbReference type="ARBA" id="ARBA00023136"/>
    </source>
</evidence>
<feature type="transmembrane region" description="Helical" evidence="5">
    <location>
        <begin position="126"/>
        <end position="145"/>
    </location>
</feature>
<dbReference type="Gene3D" id="3.30.750.24">
    <property type="entry name" value="STAS domain"/>
    <property type="match status" value="1"/>
</dbReference>
<keyword evidence="2 5" id="KW-0812">Transmembrane</keyword>
<dbReference type="EMBL" id="CAFZ01000034">
    <property type="protein sequence ID" value="CCA68485.1"/>
    <property type="molecule type" value="Genomic_DNA"/>
</dbReference>
<dbReference type="OMA" id="YKDAQRV"/>
<comment type="caution">
    <text evidence="7">The sequence shown here is derived from an EMBL/GenBank/DDBJ whole genome shotgun (WGS) entry which is preliminary data.</text>
</comment>
<feature type="transmembrane region" description="Helical" evidence="5">
    <location>
        <begin position="410"/>
        <end position="443"/>
    </location>
</feature>
<dbReference type="Proteomes" id="UP000007148">
    <property type="component" value="Unassembled WGS sequence"/>
</dbReference>
<dbReference type="Pfam" id="PF01740">
    <property type="entry name" value="STAS"/>
    <property type="match status" value="1"/>
</dbReference>
<evidence type="ECO:0000259" key="6">
    <source>
        <dbReference type="PROSITE" id="PS50801"/>
    </source>
</evidence>
<dbReference type="eggNOG" id="KOG0236">
    <property type="taxonomic scope" value="Eukaryota"/>
</dbReference>
<gene>
    <name evidence="7" type="ORF">PIIN_02349</name>
</gene>
<sequence>MTSRRLETPFLSATTSRAGSIKDVTIPEGRNIDSTPTRVDTIDDLEEGWVQTQVPDDYDPARDDPNTPAQAAWKKVKTRTHYYVPGTSWIPNYSMSLLLGDCIAGVTVASILIPQSISYATSLAKLPPLTGLFAAAIPGFIYALLGSCRQLNVGPEASLSLIVGQTLTKLIHSDPHGPPDDAHLVAIAISTIITFQVGVFTFLLGFVRLGFIDVILSRALLRGFVTAVAVVIAIEQLIPMVGLAGLEREVNPTTTPDKVAFIIDNIAAHGWVRIIPEIFLVVVISTFLSSVYRWDKRGIAILGDVALSKDDSYFDFPLRQENLDWFKATTPTAILISVIGFLDSLVAAKQNSGRFGYSISLNRELVALGSANLAGSFIPGTVPAFGAITRSKLNAELGCRSQMSSLVCSSLVLLAIFFLLPALHFLPKCVLAAIICLVVVGLVSEAPEDIHFFWSLGSWTDLALMALTFLLTVLWSVEVGVAISVTVSLLMVVHRSSRARMSILGRVPGTDKWKPVIENPDAQEPVPGILIIRIRESLDFANTSQLKERLRRLELYGASVHHPGDAPRRQQATVLAFHMADVETCDASATQIFMEIVQTYRNRGVSLYFAHLRNQPLKMFTKAGISKLLGEDAFQPNIAAVIERIETVDLAR</sequence>
<dbReference type="PROSITE" id="PS50801">
    <property type="entry name" value="STAS"/>
    <property type="match status" value="1"/>
</dbReference>
<evidence type="ECO:0000256" key="5">
    <source>
        <dbReference type="SAM" id="Phobius"/>
    </source>
</evidence>
<dbReference type="Pfam" id="PF00916">
    <property type="entry name" value="Sulfate_transp"/>
    <property type="match status" value="2"/>
</dbReference>
<name>G4TAZ2_SERID</name>
<accession>G4TAZ2</accession>
<evidence type="ECO:0000256" key="3">
    <source>
        <dbReference type="ARBA" id="ARBA00022989"/>
    </source>
</evidence>
<evidence type="ECO:0000313" key="7">
    <source>
        <dbReference type="EMBL" id="CCA68485.1"/>
    </source>
</evidence>
<organism evidence="7 8">
    <name type="scientific">Serendipita indica (strain DSM 11827)</name>
    <name type="common">Root endophyte fungus</name>
    <name type="synonym">Piriformospora indica</name>
    <dbReference type="NCBI Taxonomy" id="1109443"/>
    <lineage>
        <taxon>Eukaryota</taxon>
        <taxon>Fungi</taxon>
        <taxon>Dikarya</taxon>
        <taxon>Basidiomycota</taxon>
        <taxon>Agaricomycotina</taxon>
        <taxon>Agaricomycetes</taxon>
        <taxon>Sebacinales</taxon>
        <taxon>Serendipitaceae</taxon>
        <taxon>Serendipita</taxon>
    </lineage>
</organism>
<dbReference type="InterPro" id="IPR002645">
    <property type="entry name" value="STAS_dom"/>
</dbReference>
<feature type="transmembrane region" description="Helical" evidence="5">
    <location>
        <begin position="266"/>
        <end position="288"/>
    </location>
</feature>
<evidence type="ECO:0000313" key="8">
    <source>
        <dbReference type="Proteomes" id="UP000007148"/>
    </source>
</evidence>
<dbReference type="OrthoDB" id="427213at2759"/>
<dbReference type="PANTHER" id="PTHR11814">
    <property type="entry name" value="SULFATE TRANSPORTER"/>
    <property type="match status" value="1"/>
</dbReference>
<evidence type="ECO:0000256" key="1">
    <source>
        <dbReference type="ARBA" id="ARBA00004141"/>
    </source>
</evidence>
<keyword evidence="8" id="KW-1185">Reference proteome</keyword>
<dbReference type="STRING" id="1109443.G4TAZ2"/>
<proteinExistence type="predicted"/>
<dbReference type="HOGENOM" id="CLU_003182_10_2_1"/>
<protein>
    <submittedName>
        <fullName evidence="7">Related to sulphate transporter proteins</fullName>
    </submittedName>
</protein>
<dbReference type="InterPro" id="IPR001902">
    <property type="entry name" value="SLC26A/SulP_fam"/>
</dbReference>
<feature type="transmembrane region" description="Helical" evidence="5">
    <location>
        <begin position="184"/>
        <end position="207"/>
    </location>
</feature>
<dbReference type="FunCoup" id="G4TAZ2">
    <property type="interactions" value="5"/>
</dbReference>
<dbReference type="GO" id="GO:0055085">
    <property type="term" value="P:transmembrane transport"/>
    <property type="evidence" value="ECO:0007669"/>
    <property type="project" value="InterPro"/>
</dbReference>
<dbReference type="InterPro" id="IPR036513">
    <property type="entry name" value="STAS_dom_sf"/>
</dbReference>
<feature type="transmembrane region" description="Helical" evidence="5">
    <location>
        <begin position="463"/>
        <end position="493"/>
    </location>
</feature>
<feature type="domain" description="STAS" evidence="6">
    <location>
        <begin position="527"/>
        <end position="645"/>
    </location>
</feature>
<dbReference type="InterPro" id="IPR011547">
    <property type="entry name" value="SLC26A/SulP_dom"/>
</dbReference>
<dbReference type="CDD" id="cd07042">
    <property type="entry name" value="STAS_SulP_like_sulfate_transporter"/>
    <property type="match status" value="1"/>
</dbReference>
<dbReference type="AlphaFoldDB" id="G4TAZ2"/>
<comment type="subcellular location">
    <subcellularLocation>
        <location evidence="1">Membrane</location>
        <topology evidence="1">Multi-pass membrane protein</topology>
    </subcellularLocation>
</comment>
<dbReference type="GO" id="GO:0016020">
    <property type="term" value="C:membrane"/>
    <property type="evidence" value="ECO:0007669"/>
    <property type="project" value="UniProtKB-SubCell"/>
</dbReference>
<keyword evidence="4 5" id="KW-0472">Membrane</keyword>